<dbReference type="VEuPathDB" id="VectorBase:AQUA015206"/>
<protein>
    <submittedName>
        <fullName evidence="1">Uncharacterized protein</fullName>
    </submittedName>
</protein>
<evidence type="ECO:0000313" key="1">
    <source>
        <dbReference type="EnsemblMetazoa" id="AQUA015206-PA"/>
    </source>
</evidence>
<accession>A0A182XTS2</accession>
<proteinExistence type="predicted"/>
<sequence length="45" mass="5373">MWDYFYCGKQTFACKTQAQTFVAFCKNADFVMLFLPKPFLFRCSE</sequence>
<keyword evidence="2" id="KW-1185">Reference proteome</keyword>
<evidence type="ECO:0000313" key="2">
    <source>
        <dbReference type="Proteomes" id="UP000076407"/>
    </source>
</evidence>
<dbReference type="EnsemblMetazoa" id="AQUA015206-RA">
    <property type="protein sequence ID" value="AQUA015206-PA"/>
    <property type="gene ID" value="AQUA015206"/>
</dbReference>
<organism evidence="1 2">
    <name type="scientific">Anopheles quadriannulatus</name>
    <name type="common">Mosquito</name>
    <dbReference type="NCBI Taxonomy" id="34691"/>
    <lineage>
        <taxon>Eukaryota</taxon>
        <taxon>Metazoa</taxon>
        <taxon>Ecdysozoa</taxon>
        <taxon>Arthropoda</taxon>
        <taxon>Hexapoda</taxon>
        <taxon>Insecta</taxon>
        <taxon>Pterygota</taxon>
        <taxon>Neoptera</taxon>
        <taxon>Endopterygota</taxon>
        <taxon>Diptera</taxon>
        <taxon>Nematocera</taxon>
        <taxon>Culicoidea</taxon>
        <taxon>Culicidae</taxon>
        <taxon>Anophelinae</taxon>
        <taxon>Anopheles</taxon>
    </lineage>
</organism>
<reference evidence="1" key="1">
    <citation type="submission" date="2020-05" db="UniProtKB">
        <authorList>
            <consortium name="EnsemblMetazoa"/>
        </authorList>
    </citation>
    <scope>IDENTIFICATION</scope>
    <source>
        <strain evidence="1">SANGQUA</strain>
    </source>
</reference>
<name>A0A182XTS2_ANOQN</name>
<dbReference type="Proteomes" id="UP000076407">
    <property type="component" value="Unassembled WGS sequence"/>
</dbReference>
<dbReference type="AlphaFoldDB" id="A0A182XTS2"/>